<keyword evidence="4" id="KW-0249">Electron transport</keyword>
<dbReference type="InterPro" id="IPR002327">
    <property type="entry name" value="Cyt_c_1A/1B"/>
</dbReference>
<feature type="signal peptide" evidence="7">
    <location>
        <begin position="1"/>
        <end position="21"/>
    </location>
</feature>
<dbReference type="AlphaFoldDB" id="A0A7W9ANX3"/>
<evidence type="ECO:0000256" key="7">
    <source>
        <dbReference type="SAM" id="SignalP"/>
    </source>
</evidence>
<keyword evidence="2 6" id="KW-0349">Heme</keyword>
<dbReference type="RefSeq" id="WP_184025211.1">
    <property type="nucleotide sequence ID" value="NZ_JACIJJ010000001.1"/>
</dbReference>
<keyword evidence="10" id="KW-1185">Reference proteome</keyword>
<dbReference type="Gene3D" id="1.10.760.10">
    <property type="entry name" value="Cytochrome c-like domain"/>
    <property type="match status" value="1"/>
</dbReference>
<keyword evidence="7" id="KW-0732">Signal</keyword>
<feature type="chain" id="PRO_5030837104" evidence="7">
    <location>
        <begin position="22"/>
        <end position="124"/>
    </location>
</feature>
<keyword evidence="1" id="KW-0813">Transport</keyword>
<dbReference type="PROSITE" id="PS51007">
    <property type="entry name" value="CYTC"/>
    <property type="match status" value="1"/>
</dbReference>
<dbReference type="GO" id="GO:0020037">
    <property type="term" value="F:heme binding"/>
    <property type="evidence" value="ECO:0007669"/>
    <property type="project" value="InterPro"/>
</dbReference>
<dbReference type="Proteomes" id="UP000557739">
    <property type="component" value="Unassembled WGS sequence"/>
</dbReference>
<dbReference type="EMBL" id="JACIJJ010000001">
    <property type="protein sequence ID" value="MBB5697731.1"/>
    <property type="molecule type" value="Genomic_DNA"/>
</dbReference>
<dbReference type="GO" id="GO:0009055">
    <property type="term" value="F:electron transfer activity"/>
    <property type="evidence" value="ECO:0007669"/>
    <property type="project" value="InterPro"/>
</dbReference>
<keyword evidence="3 6" id="KW-0479">Metal-binding</keyword>
<dbReference type="InterPro" id="IPR009056">
    <property type="entry name" value="Cyt_c-like_dom"/>
</dbReference>
<evidence type="ECO:0000256" key="3">
    <source>
        <dbReference type="ARBA" id="ARBA00022723"/>
    </source>
</evidence>
<dbReference type="Pfam" id="PF00034">
    <property type="entry name" value="Cytochrom_C"/>
    <property type="match status" value="1"/>
</dbReference>
<evidence type="ECO:0000313" key="10">
    <source>
        <dbReference type="Proteomes" id="UP000557739"/>
    </source>
</evidence>
<feature type="domain" description="Cytochrome c" evidence="8">
    <location>
        <begin position="24"/>
        <end position="124"/>
    </location>
</feature>
<dbReference type="PANTHER" id="PTHR11961">
    <property type="entry name" value="CYTOCHROME C"/>
    <property type="match status" value="1"/>
</dbReference>
<comment type="caution">
    <text evidence="9">The sequence shown here is derived from an EMBL/GenBank/DDBJ whole genome shotgun (WGS) entry which is preliminary data.</text>
</comment>
<evidence type="ECO:0000256" key="1">
    <source>
        <dbReference type="ARBA" id="ARBA00022448"/>
    </source>
</evidence>
<evidence type="ECO:0000256" key="5">
    <source>
        <dbReference type="ARBA" id="ARBA00023004"/>
    </source>
</evidence>
<dbReference type="InterPro" id="IPR036909">
    <property type="entry name" value="Cyt_c-like_dom_sf"/>
</dbReference>
<evidence type="ECO:0000256" key="6">
    <source>
        <dbReference type="PROSITE-ProRule" id="PRU00433"/>
    </source>
</evidence>
<dbReference type="PRINTS" id="PR00604">
    <property type="entry name" value="CYTCHRMECIAB"/>
</dbReference>
<protein>
    <submittedName>
        <fullName evidence="9">Cytochrome c</fullName>
    </submittedName>
</protein>
<dbReference type="GO" id="GO:0046872">
    <property type="term" value="F:metal ion binding"/>
    <property type="evidence" value="ECO:0007669"/>
    <property type="project" value="UniProtKB-KW"/>
</dbReference>
<evidence type="ECO:0000259" key="8">
    <source>
        <dbReference type="PROSITE" id="PS51007"/>
    </source>
</evidence>
<evidence type="ECO:0000313" key="9">
    <source>
        <dbReference type="EMBL" id="MBB5697731.1"/>
    </source>
</evidence>
<gene>
    <name evidence="9" type="ORF">FHR19_001056</name>
</gene>
<accession>A0A7W9ANX3</accession>
<reference evidence="9 10" key="1">
    <citation type="submission" date="2020-08" db="EMBL/GenBank/DDBJ databases">
        <title>Genomic Encyclopedia of Type Strains, Phase IV (KMG-IV): sequencing the most valuable type-strain genomes for metagenomic binning, comparative biology and taxonomic classification.</title>
        <authorList>
            <person name="Goeker M."/>
        </authorList>
    </citation>
    <scope>NUCLEOTIDE SEQUENCE [LARGE SCALE GENOMIC DNA]</scope>
    <source>
        <strain evidence="9 10">DSM 27244</strain>
    </source>
</reference>
<evidence type="ECO:0000256" key="2">
    <source>
        <dbReference type="ARBA" id="ARBA00022617"/>
    </source>
</evidence>
<name>A0A7W9ANX3_9SPHN</name>
<dbReference type="SUPFAM" id="SSF46626">
    <property type="entry name" value="Cytochrome c"/>
    <property type="match status" value="1"/>
</dbReference>
<keyword evidence="5 6" id="KW-0408">Iron</keyword>
<proteinExistence type="predicted"/>
<evidence type="ECO:0000256" key="4">
    <source>
        <dbReference type="ARBA" id="ARBA00022982"/>
    </source>
</evidence>
<sequence>MRGSTIAKLGLALMASTPALAGQAAPDPGKQAFAPCAACHAITPGTKRVGPSLHGVVGRKVASAPGFAYSPALKAKGTAAWTPANLDAFLTDPRAWAPGNKMMYQGIKDPAKRAAIIKYLATLK</sequence>
<organism evidence="9 10">
    <name type="scientific">Sphingomonas yantingensis</name>
    <dbReference type="NCBI Taxonomy" id="1241761"/>
    <lineage>
        <taxon>Bacteria</taxon>
        <taxon>Pseudomonadati</taxon>
        <taxon>Pseudomonadota</taxon>
        <taxon>Alphaproteobacteria</taxon>
        <taxon>Sphingomonadales</taxon>
        <taxon>Sphingomonadaceae</taxon>
        <taxon>Sphingomonas</taxon>
    </lineage>
</organism>